<keyword evidence="3" id="KW-1185">Reference proteome</keyword>
<dbReference type="PIRSF" id="PIRSF029895">
    <property type="entry name" value="SpoIV"/>
    <property type="match status" value="1"/>
</dbReference>
<protein>
    <submittedName>
        <fullName evidence="2">Sporulation protein YqfD</fullName>
    </submittedName>
</protein>
<keyword evidence="1" id="KW-0472">Membrane</keyword>
<sequence length="402" mass="46587">MRQRNWSQRIKGHLTVDVKGPNITAFINRATEERFSLSQIQWIGDEHVRLVMSVEDYFRVKPLARETRSKVRIISKQGLPFFLLRLQRRKFFAIGILLFFLLIFVLTSFVWSVDVEGNERVPTREILQLLKNQGVYAGQFKGRIPSDEKMQIYLQDKLPQLSWVGFRMEGTRIVVTVVEKKGVDNKEVEEDKGPVQFVAKKDALIYDMKILRGRPLVEVNDVIKKGQLLVSGRYGNPETPEKGKVVGVKGSVLGRVWYESDVVVPLTLKRKVYTGARDEAYYPYVASRAIRIPFLYPVDFTQYETISHIRSLHLGKWRLPFGWVTEERMEMEWVKQKLNEKEALRLGKERARVELLSESGQQARILGEKVLHHHVDSGKVYMKIHFDVVENIAVPQPILQGD</sequence>
<dbReference type="InterPro" id="IPR010690">
    <property type="entry name" value="YqfD"/>
</dbReference>
<dbReference type="AlphaFoldDB" id="A0A8J2YD42"/>
<dbReference type="RefSeq" id="WP_188647278.1">
    <property type="nucleotide sequence ID" value="NZ_BMHQ01000004.1"/>
</dbReference>
<gene>
    <name evidence="2" type="primary">spoIV</name>
    <name evidence="2" type="ORF">GCM10011571_15160</name>
</gene>
<dbReference type="NCBIfam" id="TIGR02876">
    <property type="entry name" value="spore_yqfD"/>
    <property type="match status" value="1"/>
</dbReference>
<dbReference type="EMBL" id="BMHQ01000004">
    <property type="protein sequence ID" value="GGE14659.1"/>
    <property type="molecule type" value="Genomic_DNA"/>
</dbReference>
<reference evidence="2" key="1">
    <citation type="journal article" date="2014" name="Int. J. Syst. Evol. Microbiol.">
        <title>Complete genome sequence of Corynebacterium casei LMG S-19264T (=DSM 44701T), isolated from a smear-ripened cheese.</title>
        <authorList>
            <consortium name="US DOE Joint Genome Institute (JGI-PGF)"/>
            <person name="Walter F."/>
            <person name="Albersmeier A."/>
            <person name="Kalinowski J."/>
            <person name="Ruckert C."/>
        </authorList>
    </citation>
    <scope>NUCLEOTIDE SEQUENCE</scope>
    <source>
        <strain evidence="2">CGMCC 1.15179</strain>
    </source>
</reference>
<evidence type="ECO:0000313" key="3">
    <source>
        <dbReference type="Proteomes" id="UP000625210"/>
    </source>
</evidence>
<reference evidence="2" key="2">
    <citation type="submission" date="2020-09" db="EMBL/GenBank/DDBJ databases">
        <authorList>
            <person name="Sun Q."/>
            <person name="Zhou Y."/>
        </authorList>
    </citation>
    <scope>NUCLEOTIDE SEQUENCE</scope>
    <source>
        <strain evidence="2">CGMCC 1.15179</strain>
    </source>
</reference>
<dbReference type="Pfam" id="PF06898">
    <property type="entry name" value="YqfD"/>
    <property type="match status" value="1"/>
</dbReference>
<dbReference type="Proteomes" id="UP000625210">
    <property type="component" value="Unassembled WGS sequence"/>
</dbReference>
<name>A0A8J2YD42_9BACL</name>
<accession>A0A8J2YD42</accession>
<evidence type="ECO:0000256" key="1">
    <source>
        <dbReference type="SAM" id="Phobius"/>
    </source>
</evidence>
<comment type="caution">
    <text evidence="2">The sequence shown here is derived from an EMBL/GenBank/DDBJ whole genome shotgun (WGS) entry which is preliminary data.</text>
</comment>
<evidence type="ECO:0000313" key="2">
    <source>
        <dbReference type="EMBL" id="GGE14659.1"/>
    </source>
</evidence>
<keyword evidence="1" id="KW-0812">Transmembrane</keyword>
<organism evidence="2 3">
    <name type="scientific">Marinithermofilum abyssi</name>
    <dbReference type="NCBI Taxonomy" id="1571185"/>
    <lineage>
        <taxon>Bacteria</taxon>
        <taxon>Bacillati</taxon>
        <taxon>Bacillota</taxon>
        <taxon>Bacilli</taxon>
        <taxon>Bacillales</taxon>
        <taxon>Thermoactinomycetaceae</taxon>
        <taxon>Marinithermofilum</taxon>
    </lineage>
</organism>
<proteinExistence type="predicted"/>
<feature type="transmembrane region" description="Helical" evidence="1">
    <location>
        <begin position="91"/>
        <end position="111"/>
    </location>
</feature>
<keyword evidence="1" id="KW-1133">Transmembrane helix</keyword>